<dbReference type="PANTHER" id="PTHR39961">
    <property type="entry name" value="HYPOTHETICAL CYTOSOLIC PROTEIN"/>
    <property type="match status" value="1"/>
</dbReference>
<gene>
    <name evidence="1" type="ORF">ACFPQ4_15990</name>
</gene>
<dbReference type="Proteomes" id="UP001596108">
    <property type="component" value="Unassembled WGS sequence"/>
</dbReference>
<dbReference type="PANTHER" id="PTHR39961:SF1">
    <property type="entry name" value="DUF458 DOMAIN-CONTAINING PROTEIN"/>
    <property type="match status" value="1"/>
</dbReference>
<sequence length="191" mass="21570">MTMLHSMCAPERIVFQNKTERGLGLEDVRERVLQFVAEAPASNYHFIIGTDSQVHRGYTKFATGVVIHRLGQGAWACYRQFAVPRELTKIREKLMLETIFSQQIAHRFDPDELRSCLKPQTLNAKSGASLLAFIDIDAGTVMHVNKTAQYVQEMADCVLSTGQYAPRVKPYAYAASSYANRYTKRPFSTIS</sequence>
<dbReference type="Pfam" id="PF04308">
    <property type="entry name" value="RNaseH_like"/>
    <property type="match status" value="1"/>
</dbReference>
<proteinExistence type="predicted"/>
<accession>A0ABW0R1E0</accession>
<dbReference type="RefSeq" id="WP_378112874.1">
    <property type="nucleotide sequence ID" value="NZ_JBHSNC010000048.1"/>
</dbReference>
<name>A0ABW0R1E0_9BACL</name>
<keyword evidence="2" id="KW-1185">Reference proteome</keyword>
<comment type="caution">
    <text evidence="1">The sequence shown here is derived from an EMBL/GenBank/DDBJ whole genome shotgun (WGS) entry which is preliminary data.</text>
</comment>
<evidence type="ECO:0000313" key="2">
    <source>
        <dbReference type="Proteomes" id="UP001596108"/>
    </source>
</evidence>
<reference evidence="2" key="1">
    <citation type="journal article" date="2019" name="Int. J. Syst. Evol. Microbiol.">
        <title>The Global Catalogue of Microorganisms (GCM) 10K type strain sequencing project: providing services to taxonomists for standard genome sequencing and annotation.</title>
        <authorList>
            <consortium name="The Broad Institute Genomics Platform"/>
            <consortium name="The Broad Institute Genome Sequencing Center for Infectious Disease"/>
            <person name="Wu L."/>
            <person name="Ma J."/>
        </authorList>
    </citation>
    <scope>NUCLEOTIDE SEQUENCE [LARGE SCALE GENOMIC DNA]</scope>
    <source>
        <strain evidence="2">CGMCC 1.18578</strain>
    </source>
</reference>
<evidence type="ECO:0000313" key="1">
    <source>
        <dbReference type="EMBL" id="MFC5530931.1"/>
    </source>
</evidence>
<dbReference type="EMBL" id="JBHSNC010000048">
    <property type="protein sequence ID" value="MFC5530931.1"/>
    <property type="molecule type" value="Genomic_DNA"/>
</dbReference>
<organism evidence="1 2">
    <name type="scientific">Cohnella yongneupensis</name>
    <dbReference type="NCBI Taxonomy" id="425006"/>
    <lineage>
        <taxon>Bacteria</taxon>
        <taxon>Bacillati</taxon>
        <taxon>Bacillota</taxon>
        <taxon>Bacilli</taxon>
        <taxon>Bacillales</taxon>
        <taxon>Paenibacillaceae</taxon>
        <taxon>Cohnella</taxon>
    </lineage>
</organism>
<dbReference type="InterPro" id="IPR007405">
    <property type="entry name" value="Phage_KVP40_Orf299"/>
</dbReference>
<protein>
    <submittedName>
        <fullName evidence="1">Ribonuclease H-like YkuK family protein</fullName>
    </submittedName>
</protein>